<dbReference type="EMBL" id="CP003985">
    <property type="protein sequence ID" value="AGF77818.1"/>
    <property type="molecule type" value="Genomic_DNA"/>
</dbReference>
<dbReference type="HOGENOM" id="CLU_018816_1_2_7"/>
<dbReference type="STRING" id="1167006.UWK_01255"/>
<evidence type="ECO:0000259" key="2">
    <source>
        <dbReference type="Pfam" id="PF25917"/>
    </source>
</evidence>
<evidence type="ECO:0000256" key="1">
    <source>
        <dbReference type="ARBA" id="ARBA00009477"/>
    </source>
</evidence>
<dbReference type="InterPro" id="IPR058637">
    <property type="entry name" value="YknX-like_C"/>
</dbReference>
<dbReference type="Pfam" id="PF25954">
    <property type="entry name" value="Beta-barrel_RND_2"/>
    <property type="match status" value="1"/>
</dbReference>
<feature type="domain" description="YknX-like C-terminal permuted SH3-like" evidence="4">
    <location>
        <begin position="286"/>
        <end position="354"/>
    </location>
</feature>
<comment type="similarity">
    <text evidence="1">Belongs to the membrane fusion protein (MFP) (TC 8.A.1) family.</text>
</comment>
<dbReference type="Gene3D" id="1.10.287.470">
    <property type="entry name" value="Helix hairpin bin"/>
    <property type="match status" value="1"/>
</dbReference>
<dbReference type="InterPro" id="IPR058792">
    <property type="entry name" value="Beta-barrel_RND_2"/>
</dbReference>
<dbReference type="Pfam" id="PF25989">
    <property type="entry name" value="YknX_C"/>
    <property type="match status" value="1"/>
</dbReference>
<evidence type="ECO:0000259" key="4">
    <source>
        <dbReference type="Pfam" id="PF25989"/>
    </source>
</evidence>
<organism evidence="5 6">
    <name type="scientific">Desulfocapsa sulfexigens (strain DSM 10523 / SB164P1)</name>
    <dbReference type="NCBI Taxonomy" id="1167006"/>
    <lineage>
        <taxon>Bacteria</taxon>
        <taxon>Pseudomonadati</taxon>
        <taxon>Thermodesulfobacteriota</taxon>
        <taxon>Desulfobulbia</taxon>
        <taxon>Desulfobulbales</taxon>
        <taxon>Desulfocapsaceae</taxon>
        <taxon>Desulfocapsa</taxon>
    </lineage>
</organism>
<feature type="domain" description="Multidrug resistance protein MdtA-like barrel-sandwich hybrid" evidence="2">
    <location>
        <begin position="75"/>
        <end position="197"/>
    </location>
</feature>
<evidence type="ECO:0000313" key="6">
    <source>
        <dbReference type="Proteomes" id="UP000011721"/>
    </source>
</evidence>
<dbReference type="KEGG" id="dsf:UWK_01255"/>
<dbReference type="PATRIC" id="fig|1167006.5.peg.1384"/>
<accession>M1P2V3</accession>
<dbReference type="SUPFAM" id="SSF111369">
    <property type="entry name" value="HlyD-like secretion proteins"/>
    <property type="match status" value="1"/>
</dbReference>
<sequence length="364" mass="40062">MVWKNLPRFLLLLLVILSLFGFLGIKKKGKQLVQEKAEAVAEQREAVNVVVLEIKPVLLRDRINLPGSIEAWQKLELLAKVAGTVEEILVTEGDLVEEGAILARIEDDDYRIALQSAKASWTLAKAELQRVQTMHARGIAPQAEMENLNARFLTAQAALDDATLKLSRCTIKAPVAGVISRLDAKPGLLLSVADPVAEILQMEKVKAVVGIPESDVVALREIDEINLEIKALGDKIFVGRKHFLAPSPESNAHVYRLELAVANLDYSILPGMFVRADIVKKENDRALAVPLYAVINRNEEQFLYLEVDGRVQKQPVKLGIMDGWMVGVTAGLATGDRVVIEGHRDVEDGQQVRVVRSLSSLEAP</sequence>
<dbReference type="InterPro" id="IPR006143">
    <property type="entry name" value="RND_pump_MFP"/>
</dbReference>
<keyword evidence="6" id="KW-1185">Reference proteome</keyword>
<gene>
    <name evidence="5" type="ordered locus">UWK_01255</name>
</gene>
<reference evidence="6" key="1">
    <citation type="journal article" date="2013" name="Stand. Genomic Sci.">
        <title>Complete genome sequence of Desulfocapsa sulfexigens, a marine deltaproteobacterium specialized in disproportionating inorganic sulfur compounds.</title>
        <authorList>
            <person name="Finster K.W."/>
            <person name="Kjeldsen K.U."/>
            <person name="Kube M."/>
            <person name="Reinhardt R."/>
            <person name="Mussmann M."/>
            <person name="Amann R."/>
            <person name="Schreiber L."/>
        </authorList>
    </citation>
    <scope>NUCLEOTIDE SEQUENCE [LARGE SCALE GENOMIC DNA]</scope>
    <source>
        <strain evidence="6">DSM 10523 / SB164P1</strain>
    </source>
</reference>
<dbReference type="GO" id="GO:1990281">
    <property type="term" value="C:efflux pump complex"/>
    <property type="evidence" value="ECO:0007669"/>
    <property type="project" value="TreeGrafter"/>
</dbReference>
<feature type="domain" description="CusB-like beta-barrel" evidence="3">
    <location>
        <begin position="208"/>
        <end position="280"/>
    </location>
</feature>
<dbReference type="Pfam" id="PF25917">
    <property type="entry name" value="BSH_RND"/>
    <property type="match status" value="1"/>
</dbReference>
<protein>
    <submittedName>
        <fullName evidence="5">RND family efflux transporter, MFP subunit</fullName>
    </submittedName>
</protein>
<proteinExistence type="inferred from homology"/>
<dbReference type="InterPro" id="IPR058625">
    <property type="entry name" value="MdtA-like_BSH"/>
</dbReference>
<dbReference type="Proteomes" id="UP000011721">
    <property type="component" value="Chromosome"/>
</dbReference>
<dbReference type="Gene3D" id="2.40.30.170">
    <property type="match status" value="1"/>
</dbReference>
<name>M1P2V3_DESSD</name>
<dbReference type="NCBIfam" id="TIGR01730">
    <property type="entry name" value="RND_mfp"/>
    <property type="match status" value="1"/>
</dbReference>
<evidence type="ECO:0000313" key="5">
    <source>
        <dbReference type="EMBL" id="AGF77818.1"/>
    </source>
</evidence>
<dbReference type="GO" id="GO:0015562">
    <property type="term" value="F:efflux transmembrane transporter activity"/>
    <property type="evidence" value="ECO:0007669"/>
    <property type="project" value="TreeGrafter"/>
</dbReference>
<dbReference type="Gene3D" id="2.40.420.20">
    <property type="match status" value="1"/>
</dbReference>
<dbReference type="Gene3D" id="2.40.50.100">
    <property type="match status" value="1"/>
</dbReference>
<dbReference type="AlphaFoldDB" id="M1P2V3"/>
<dbReference type="RefSeq" id="WP_015403510.1">
    <property type="nucleotide sequence ID" value="NC_020304.1"/>
</dbReference>
<evidence type="ECO:0000259" key="3">
    <source>
        <dbReference type="Pfam" id="PF25954"/>
    </source>
</evidence>
<dbReference type="PANTHER" id="PTHR30469">
    <property type="entry name" value="MULTIDRUG RESISTANCE PROTEIN MDTA"/>
    <property type="match status" value="1"/>
</dbReference>
<dbReference type="eggNOG" id="COG0845">
    <property type="taxonomic scope" value="Bacteria"/>
</dbReference>